<gene>
    <name evidence="2" type="ORF">Sjap_026562</name>
</gene>
<sequence>MMMQRGVTICSRGSVVVLQRRSHGLGLGLGLGLRLRRLNNGGFGNHTISNCVGNHIMHLIRGLIPHRTSRELSPVPFILLWHWLTNNIIGLGIVVGLRIRHHHRMNRHRLVTTSNHRILTVFLNGLEGQMADKQTDYIVLGEKILAFRMMGGEFRDRPGHHGLNLHVPLFQNLGENRTHTRVDHMINALRVTPQKPNCPRSVLLPFHLPLLHQFQERGHSALFDDEFAVAIVVPGEGDQRGGGIGSVVERALVEGGDLFPDETEDGLVCGDGREAEVLVVPLVGRDGDAEEPRDVADRIL</sequence>
<dbReference type="AlphaFoldDB" id="A0AAP0E3Z0"/>
<keyword evidence="1" id="KW-0472">Membrane</keyword>
<evidence type="ECO:0000256" key="1">
    <source>
        <dbReference type="SAM" id="Phobius"/>
    </source>
</evidence>
<keyword evidence="1" id="KW-0812">Transmembrane</keyword>
<organism evidence="2 3">
    <name type="scientific">Stephania japonica</name>
    <dbReference type="NCBI Taxonomy" id="461633"/>
    <lineage>
        <taxon>Eukaryota</taxon>
        <taxon>Viridiplantae</taxon>
        <taxon>Streptophyta</taxon>
        <taxon>Embryophyta</taxon>
        <taxon>Tracheophyta</taxon>
        <taxon>Spermatophyta</taxon>
        <taxon>Magnoliopsida</taxon>
        <taxon>Ranunculales</taxon>
        <taxon>Menispermaceae</taxon>
        <taxon>Menispermoideae</taxon>
        <taxon>Cissampelideae</taxon>
        <taxon>Stephania</taxon>
    </lineage>
</organism>
<proteinExistence type="predicted"/>
<comment type="caution">
    <text evidence="2">The sequence shown here is derived from an EMBL/GenBank/DDBJ whole genome shotgun (WGS) entry which is preliminary data.</text>
</comment>
<keyword evidence="3" id="KW-1185">Reference proteome</keyword>
<dbReference type="EMBL" id="JBBNAE010000011">
    <property type="protein sequence ID" value="KAK9086151.1"/>
    <property type="molecule type" value="Genomic_DNA"/>
</dbReference>
<keyword evidence="1" id="KW-1133">Transmembrane helix</keyword>
<feature type="transmembrane region" description="Helical" evidence="1">
    <location>
        <begin position="80"/>
        <end position="99"/>
    </location>
</feature>
<protein>
    <submittedName>
        <fullName evidence="2">Uncharacterized protein</fullName>
    </submittedName>
</protein>
<name>A0AAP0E3Z0_9MAGN</name>
<dbReference type="Proteomes" id="UP001417504">
    <property type="component" value="Unassembled WGS sequence"/>
</dbReference>
<accession>A0AAP0E3Z0</accession>
<evidence type="ECO:0000313" key="3">
    <source>
        <dbReference type="Proteomes" id="UP001417504"/>
    </source>
</evidence>
<reference evidence="2 3" key="1">
    <citation type="submission" date="2024-01" db="EMBL/GenBank/DDBJ databases">
        <title>Genome assemblies of Stephania.</title>
        <authorList>
            <person name="Yang L."/>
        </authorList>
    </citation>
    <scope>NUCLEOTIDE SEQUENCE [LARGE SCALE GENOMIC DNA]</scope>
    <source>
        <strain evidence="2">QJT</strain>
        <tissue evidence="2">Leaf</tissue>
    </source>
</reference>
<evidence type="ECO:0000313" key="2">
    <source>
        <dbReference type="EMBL" id="KAK9086151.1"/>
    </source>
</evidence>